<feature type="region of interest" description="Disordered" evidence="1">
    <location>
        <begin position="244"/>
        <end position="264"/>
    </location>
</feature>
<gene>
    <name evidence="2" type="ORF">FN976_11520</name>
</gene>
<proteinExistence type="predicted"/>
<dbReference type="RefSeq" id="WP_145893147.1">
    <property type="nucleotide sequence ID" value="NZ_VOBQ01000008.1"/>
</dbReference>
<dbReference type="EMBL" id="VOBQ01000008">
    <property type="protein sequence ID" value="TWO71534.1"/>
    <property type="molecule type" value="Genomic_DNA"/>
</dbReference>
<evidence type="ECO:0000313" key="3">
    <source>
        <dbReference type="Proteomes" id="UP000318199"/>
    </source>
</evidence>
<reference evidence="2 3" key="1">
    <citation type="submission" date="2019-07" db="EMBL/GenBank/DDBJ databases">
        <title>Caenimonas sedimenti sp. nov., isolated from activated sludge.</title>
        <authorList>
            <person name="Xu J."/>
        </authorList>
    </citation>
    <scope>NUCLEOTIDE SEQUENCE [LARGE SCALE GENOMIC DNA]</scope>
    <source>
        <strain evidence="2 3">HX-9-20</strain>
    </source>
</reference>
<sequence>MADSIAMSDWLAAAEESIQDTLRECREGEDQGSWYENYVTTRLLLSIGGCGTLMTWGERPIAWNASKLSGVPEHDHGDVCVLVRTWIAEKVFVDGVAFYEAKRQYFDQEGKARGFMALAPEQIQRIAANSATARVLLYDWDGTRDRGHVGSVAAQIALGAVAAGLAGGRLLMHLTRPWISDLGNVLRGFDLDHRPEAVSTAKGSGKLAAPPMFFLNVATALPGLQPKLAEVDLTRYTLFVGEPAVPPKQQPTVQRRREDPGLSR</sequence>
<organism evidence="2 3">
    <name type="scientific">Caenimonas sedimenti</name>
    <dbReference type="NCBI Taxonomy" id="2596921"/>
    <lineage>
        <taxon>Bacteria</taxon>
        <taxon>Pseudomonadati</taxon>
        <taxon>Pseudomonadota</taxon>
        <taxon>Betaproteobacteria</taxon>
        <taxon>Burkholderiales</taxon>
        <taxon>Comamonadaceae</taxon>
        <taxon>Caenimonas</taxon>
    </lineage>
</organism>
<protein>
    <submittedName>
        <fullName evidence="2">Uncharacterized protein</fullName>
    </submittedName>
</protein>
<keyword evidence="3" id="KW-1185">Reference proteome</keyword>
<name>A0A562ZTR9_9BURK</name>
<accession>A0A562ZTR9</accession>
<comment type="caution">
    <text evidence="2">The sequence shown here is derived from an EMBL/GenBank/DDBJ whole genome shotgun (WGS) entry which is preliminary data.</text>
</comment>
<dbReference type="Proteomes" id="UP000318199">
    <property type="component" value="Unassembled WGS sequence"/>
</dbReference>
<dbReference type="AlphaFoldDB" id="A0A562ZTR9"/>
<feature type="compositionally biased region" description="Basic and acidic residues" evidence="1">
    <location>
        <begin position="255"/>
        <end position="264"/>
    </location>
</feature>
<evidence type="ECO:0000256" key="1">
    <source>
        <dbReference type="SAM" id="MobiDB-lite"/>
    </source>
</evidence>
<evidence type="ECO:0000313" key="2">
    <source>
        <dbReference type="EMBL" id="TWO71534.1"/>
    </source>
</evidence>